<dbReference type="STRING" id="6290.A0A0N4WEM9"/>
<protein>
    <submittedName>
        <fullName evidence="3">Endo/exonuclease/phosphatase domain-containing protein</fullName>
    </submittedName>
</protein>
<reference evidence="1 2" key="2">
    <citation type="submission" date="2018-11" db="EMBL/GenBank/DDBJ databases">
        <authorList>
            <consortium name="Pathogen Informatics"/>
        </authorList>
    </citation>
    <scope>NUCLEOTIDE SEQUENCE [LARGE SCALE GENOMIC DNA]</scope>
    <source>
        <strain evidence="1 2">MHpl1</strain>
    </source>
</reference>
<name>A0A0N4WEM9_HAEPC</name>
<dbReference type="EMBL" id="UZAF01016995">
    <property type="protein sequence ID" value="VDO36609.1"/>
    <property type="molecule type" value="Genomic_DNA"/>
</dbReference>
<accession>A0A0N4WEM9</accession>
<reference evidence="3" key="1">
    <citation type="submission" date="2017-02" db="UniProtKB">
        <authorList>
            <consortium name="WormBaseParasite"/>
        </authorList>
    </citation>
    <scope>IDENTIFICATION</scope>
</reference>
<dbReference type="WBParaSite" id="HPLM_0000910501-mRNA-1">
    <property type="protein sequence ID" value="HPLM_0000910501-mRNA-1"/>
    <property type="gene ID" value="HPLM_0000910501"/>
</dbReference>
<evidence type="ECO:0000313" key="2">
    <source>
        <dbReference type="Proteomes" id="UP000268014"/>
    </source>
</evidence>
<dbReference type="Proteomes" id="UP000268014">
    <property type="component" value="Unassembled WGS sequence"/>
</dbReference>
<organism evidence="3">
    <name type="scientific">Haemonchus placei</name>
    <name type="common">Barber's pole worm</name>
    <dbReference type="NCBI Taxonomy" id="6290"/>
    <lineage>
        <taxon>Eukaryota</taxon>
        <taxon>Metazoa</taxon>
        <taxon>Ecdysozoa</taxon>
        <taxon>Nematoda</taxon>
        <taxon>Chromadorea</taxon>
        <taxon>Rhabditida</taxon>
        <taxon>Rhabditina</taxon>
        <taxon>Rhabditomorpha</taxon>
        <taxon>Strongyloidea</taxon>
        <taxon>Trichostrongylidae</taxon>
        <taxon>Haemonchus</taxon>
    </lineage>
</organism>
<dbReference type="AlphaFoldDB" id="A0A0N4WEM9"/>
<evidence type="ECO:0000313" key="1">
    <source>
        <dbReference type="EMBL" id="VDO36609.1"/>
    </source>
</evidence>
<gene>
    <name evidence="1" type="ORF">HPLM_LOCUS9097</name>
</gene>
<proteinExistence type="predicted"/>
<sequence>MAICSFNVRTPASEAGIANLTTQARKIKYDVIGMTETRVYCRLHSVFDTEGEFSLGTCDSRVKNHTNVIAGDFDAKDSRRRAAKELYVGTHGMKWSKHGGKLFELSCRSTTSTGELQSLRKEAQRHGISIPPATLWEDSAINNIDEECLSRSIPSRYCYYGKESTVAKILPPFKNSPADPPP</sequence>
<keyword evidence="2" id="KW-1185">Reference proteome</keyword>
<evidence type="ECO:0000313" key="3">
    <source>
        <dbReference type="WBParaSite" id="HPLM_0000910501-mRNA-1"/>
    </source>
</evidence>